<sequence length="542" mass="60596">MDLLTPSDLAPLFPPDLRILALGEAARGAREFTLMRLNVLRALLAQQRRVLLVLDAPYAESVPLNEYIQGRQTEKPELLLSNLYYWNYNTEEMLDILNWLREYNANAPLTRRVQIAGCDIQTYHTAIERILHTVEARLPQLARELHALYSPLYKLRPEMRTSYKHQTHELKQRCRSNCEQACALLQRYQDALLARSSPETFTQLALDARAVLAAEALLAAPESAEAHRARTHGMVTILSHLLASAPPETTLLLCGHNHLIKKQGTGPGAVLHEIYDSAFVAVGQCFYQGSIQALNESGQLCQQVLPPALPGSYEALFAETAQEALQAARTLTEARPLRHIGASYSPERPETYYSMLAPASLFDYLLFVRDITPVRLLPLHVTFTRPSTAPVLPDKPTNLDFAHGFTDWALTGSHPHRYAIELEPDHVALLRAKEPCKDGFGALAQKIQAPPGRQIRLTAEVQVEAVEQYCSLWVRVDGEEQMLGLYYQNKGVLNGTQPYQRCCVEASVPYEARELLFGVLLAGSGAVRIKHISIDIPCNEQT</sequence>
<organism evidence="1 2">
    <name type="scientific">Thermosporothrix hazakensis</name>
    <dbReference type="NCBI Taxonomy" id="644383"/>
    <lineage>
        <taxon>Bacteria</taxon>
        <taxon>Bacillati</taxon>
        <taxon>Chloroflexota</taxon>
        <taxon>Ktedonobacteria</taxon>
        <taxon>Ktedonobacterales</taxon>
        <taxon>Thermosporotrichaceae</taxon>
        <taxon>Thermosporothrix</taxon>
    </lineage>
</organism>
<dbReference type="GO" id="GO:0046677">
    <property type="term" value="P:response to antibiotic"/>
    <property type="evidence" value="ECO:0007669"/>
    <property type="project" value="InterPro"/>
</dbReference>
<evidence type="ECO:0000313" key="1">
    <source>
        <dbReference type="EMBL" id="PZW32658.1"/>
    </source>
</evidence>
<protein>
    <submittedName>
        <fullName evidence="1">Erythromycin esterase-like protein</fullName>
    </submittedName>
</protein>
<dbReference type="InterPro" id="IPR052036">
    <property type="entry name" value="Hydrolase/PRTase-associated"/>
</dbReference>
<dbReference type="Gene3D" id="3.30.1870.10">
    <property type="entry name" value="EreA-like, domain 2"/>
    <property type="match status" value="1"/>
</dbReference>
<dbReference type="Gene3D" id="2.60.120.260">
    <property type="entry name" value="Galactose-binding domain-like"/>
    <property type="match status" value="1"/>
</dbReference>
<dbReference type="Gene3D" id="1.20.1440.30">
    <property type="entry name" value="Biosynthetic Protein domain"/>
    <property type="match status" value="1"/>
</dbReference>
<keyword evidence="2" id="KW-1185">Reference proteome</keyword>
<dbReference type="Gene3D" id="3.40.1660.10">
    <property type="entry name" value="EreA-like (biosynthetic domain)"/>
    <property type="match status" value="1"/>
</dbReference>
<evidence type="ECO:0000313" key="2">
    <source>
        <dbReference type="Proteomes" id="UP000248806"/>
    </source>
</evidence>
<name>A0A326UAG9_THEHA</name>
<comment type="caution">
    <text evidence="1">The sequence shown here is derived from an EMBL/GenBank/DDBJ whole genome shotgun (WGS) entry which is preliminary data.</text>
</comment>
<reference evidence="1 2" key="1">
    <citation type="submission" date="2018-06" db="EMBL/GenBank/DDBJ databases">
        <title>Genomic Encyclopedia of Archaeal and Bacterial Type Strains, Phase II (KMG-II): from individual species to whole genera.</title>
        <authorList>
            <person name="Goeker M."/>
        </authorList>
    </citation>
    <scope>NUCLEOTIDE SEQUENCE [LARGE SCALE GENOMIC DNA]</scope>
    <source>
        <strain evidence="1 2">ATCC BAA-1881</strain>
    </source>
</reference>
<dbReference type="Pfam" id="PF05139">
    <property type="entry name" value="Erythro_esteras"/>
    <property type="match status" value="1"/>
</dbReference>
<dbReference type="PANTHER" id="PTHR31299:SF0">
    <property type="entry name" value="ESTERASE, PUTATIVE (AFU_ORTHOLOGUE AFUA_1G05850)-RELATED"/>
    <property type="match status" value="1"/>
</dbReference>
<accession>A0A326UAG9</accession>
<proteinExistence type="predicted"/>
<dbReference type="EMBL" id="QKUF01000004">
    <property type="protein sequence ID" value="PZW32658.1"/>
    <property type="molecule type" value="Genomic_DNA"/>
</dbReference>
<dbReference type="RefSeq" id="WP_170142468.1">
    <property type="nucleotide sequence ID" value="NZ_BIFX01000002.1"/>
</dbReference>
<dbReference type="CDD" id="cd14728">
    <property type="entry name" value="Ere-like"/>
    <property type="match status" value="1"/>
</dbReference>
<dbReference type="AlphaFoldDB" id="A0A326UAG9"/>
<dbReference type="Proteomes" id="UP000248806">
    <property type="component" value="Unassembled WGS sequence"/>
</dbReference>
<dbReference type="SUPFAM" id="SSF159501">
    <property type="entry name" value="EreA/ChaN-like"/>
    <property type="match status" value="1"/>
</dbReference>
<dbReference type="InterPro" id="IPR007815">
    <property type="entry name" value="Emycin_Estase"/>
</dbReference>
<dbReference type="PANTHER" id="PTHR31299">
    <property type="entry name" value="ESTERASE, PUTATIVE (AFU_ORTHOLOGUE AFUA_1G05850)-RELATED"/>
    <property type="match status" value="1"/>
</dbReference>
<gene>
    <name evidence="1" type="ORF">EI42_01750</name>
</gene>